<dbReference type="InParanoid" id="A0A0Q3J5U9"/>
<protein>
    <submittedName>
        <fullName evidence="1 2">Uncharacterized protein</fullName>
    </submittedName>
</protein>
<organism evidence="1">
    <name type="scientific">Brachypodium distachyon</name>
    <name type="common">Purple false brome</name>
    <name type="synonym">Trachynia distachya</name>
    <dbReference type="NCBI Taxonomy" id="15368"/>
    <lineage>
        <taxon>Eukaryota</taxon>
        <taxon>Viridiplantae</taxon>
        <taxon>Streptophyta</taxon>
        <taxon>Embryophyta</taxon>
        <taxon>Tracheophyta</taxon>
        <taxon>Spermatophyta</taxon>
        <taxon>Magnoliopsida</taxon>
        <taxon>Liliopsida</taxon>
        <taxon>Poales</taxon>
        <taxon>Poaceae</taxon>
        <taxon>BOP clade</taxon>
        <taxon>Pooideae</taxon>
        <taxon>Stipodae</taxon>
        <taxon>Brachypodieae</taxon>
        <taxon>Brachypodium</taxon>
    </lineage>
</organism>
<dbReference type="AlphaFoldDB" id="A0A0Q3J5U9"/>
<name>A0A0Q3J5U9_BRADI</name>
<keyword evidence="3" id="KW-1185">Reference proteome</keyword>
<reference evidence="1" key="2">
    <citation type="submission" date="2017-06" db="EMBL/GenBank/DDBJ databases">
        <title>WGS assembly of Brachypodium distachyon.</title>
        <authorList>
            <consortium name="The International Brachypodium Initiative"/>
            <person name="Lucas S."/>
            <person name="Harmon-Smith M."/>
            <person name="Lail K."/>
            <person name="Tice H."/>
            <person name="Grimwood J."/>
            <person name="Bruce D."/>
            <person name="Barry K."/>
            <person name="Shu S."/>
            <person name="Lindquist E."/>
            <person name="Wang M."/>
            <person name="Pitluck S."/>
            <person name="Vogel J.P."/>
            <person name="Garvin D.F."/>
            <person name="Mockler T.C."/>
            <person name="Schmutz J."/>
            <person name="Rokhsar D."/>
            <person name="Bevan M.W."/>
        </authorList>
    </citation>
    <scope>NUCLEOTIDE SEQUENCE</scope>
    <source>
        <strain evidence="1">Bd21</strain>
    </source>
</reference>
<gene>
    <name evidence="1" type="ORF">BRADI_1g09216v3</name>
</gene>
<accession>A0A0Q3J5U9</accession>
<reference evidence="2" key="3">
    <citation type="submission" date="2018-08" db="UniProtKB">
        <authorList>
            <consortium name="EnsemblPlants"/>
        </authorList>
    </citation>
    <scope>IDENTIFICATION</scope>
    <source>
        <strain evidence="2">cv. Bd21</strain>
    </source>
</reference>
<evidence type="ECO:0000313" key="3">
    <source>
        <dbReference type="Proteomes" id="UP000008810"/>
    </source>
</evidence>
<sequence>MPAQVRLCLADGPSSPLAVAGGSRRAKLFRRTAAAGLPRGWLVAAADRGAWACGGARTGLWGGAWACGGGWQHRSSPVLAGRAAFVSSGTGARRAGVRRLAAWRRHPRVRRPRLEARGRPRERRGRAARVCGRQRCGAWRRAGVGSSRRRLAGHGRRRRCPAAGLLAPAFWSPVPCCGGGGPVRCLVVGGALGRGCEEMVGLPRRKPDSGHGWGQRWGRPWVSLTFLKASLFWPSYSLLASQTSRETPQIQ</sequence>
<dbReference type="Proteomes" id="UP000008810">
    <property type="component" value="Chromosome 1"/>
</dbReference>
<dbReference type="Gramene" id="KQK13299">
    <property type="protein sequence ID" value="KQK13299"/>
    <property type="gene ID" value="BRADI_1g09216v3"/>
</dbReference>
<evidence type="ECO:0000313" key="1">
    <source>
        <dbReference type="EMBL" id="KQK13299.2"/>
    </source>
</evidence>
<evidence type="ECO:0000313" key="2">
    <source>
        <dbReference type="EnsemblPlants" id="KQK13299"/>
    </source>
</evidence>
<reference evidence="1 2" key="1">
    <citation type="journal article" date="2010" name="Nature">
        <title>Genome sequencing and analysis of the model grass Brachypodium distachyon.</title>
        <authorList>
            <consortium name="International Brachypodium Initiative"/>
        </authorList>
    </citation>
    <scope>NUCLEOTIDE SEQUENCE [LARGE SCALE GENOMIC DNA]</scope>
    <source>
        <strain evidence="1 2">Bd21</strain>
    </source>
</reference>
<proteinExistence type="predicted"/>
<dbReference type="EMBL" id="CM000880">
    <property type="protein sequence ID" value="KQK13299.2"/>
    <property type="molecule type" value="Genomic_DNA"/>
</dbReference>
<dbReference type="EnsemblPlants" id="KQK13299">
    <property type="protein sequence ID" value="KQK13299"/>
    <property type="gene ID" value="BRADI_1g09216v3"/>
</dbReference>